<accession>A0A6J4QNA1</accession>
<keyword evidence="1" id="KW-0560">Oxidoreductase</keyword>
<evidence type="ECO:0000313" key="1">
    <source>
        <dbReference type="EMBL" id="CAA9442049.1"/>
    </source>
</evidence>
<protein>
    <submittedName>
        <fullName evidence="1">COG1355, Predicted dioxygenase</fullName>
    </submittedName>
</protein>
<dbReference type="GO" id="GO:0051213">
    <property type="term" value="F:dioxygenase activity"/>
    <property type="evidence" value="ECO:0007669"/>
    <property type="project" value="UniProtKB-KW"/>
</dbReference>
<sequence length="106" mass="12004">MNFRRGVSSYGQARIFHGDDRVELIAGDILEMTTIVHVQNPARISDRSDTEPDVELLRPREDFYAGKRPTPEDVLLLIEVSDTALEFDRDVKVPFTPGQAFRRSGS</sequence>
<organism evidence="1">
    <name type="scientific">uncultured Rubrobacteraceae bacterium</name>
    <dbReference type="NCBI Taxonomy" id="349277"/>
    <lineage>
        <taxon>Bacteria</taxon>
        <taxon>Bacillati</taxon>
        <taxon>Actinomycetota</taxon>
        <taxon>Rubrobacteria</taxon>
        <taxon>Rubrobacterales</taxon>
        <taxon>Rubrobacteraceae</taxon>
        <taxon>environmental samples</taxon>
    </lineage>
</organism>
<name>A0A6J4QNA1_9ACTN</name>
<reference evidence="1" key="1">
    <citation type="submission" date="2020-02" db="EMBL/GenBank/DDBJ databases">
        <authorList>
            <person name="Meier V. D."/>
        </authorList>
    </citation>
    <scope>NUCLEOTIDE SEQUENCE</scope>
    <source>
        <strain evidence="1">AVDCRST_MAG14</strain>
    </source>
</reference>
<dbReference type="AlphaFoldDB" id="A0A6J4QNA1"/>
<dbReference type="EMBL" id="CADCVG010000001">
    <property type="protein sequence ID" value="CAA9442049.1"/>
    <property type="molecule type" value="Genomic_DNA"/>
</dbReference>
<proteinExistence type="predicted"/>
<keyword evidence="1" id="KW-0223">Dioxygenase</keyword>
<gene>
    <name evidence="1" type="ORF">AVDCRST_MAG14-50</name>
</gene>